<organism evidence="2 3">
    <name type="scientific">Protopolystoma xenopodis</name>
    <dbReference type="NCBI Taxonomy" id="117903"/>
    <lineage>
        <taxon>Eukaryota</taxon>
        <taxon>Metazoa</taxon>
        <taxon>Spiralia</taxon>
        <taxon>Lophotrochozoa</taxon>
        <taxon>Platyhelminthes</taxon>
        <taxon>Monogenea</taxon>
        <taxon>Polyopisthocotylea</taxon>
        <taxon>Polystomatidea</taxon>
        <taxon>Polystomatidae</taxon>
        <taxon>Protopolystoma</taxon>
    </lineage>
</organism>
<dbReference type="AlphaFoldDB" id="A0A3S5B8S3"/>
<gene>
    <name evidence="2" type="ORF">PXEA_LOCUS33163</name>
</gene>
<keyword evidence="1" id="KW-1133">Transmembrane helix</keyword>
<evidence type="ECO:0000256" key="1">
    <source>
        <dbReference type="SAM" id="Phobius"/>
    </source>
</evidence>
<proteinExistence type="predicted"/>
<name>A0A3S5B8S3_9PLAT</name>
<feature type="transmembrane region" description="Helical" evidence="1">
    <location>
        <begin position="23"/>
        <end position="46"/>
    </location>
</feature>
<keyword evidence="1" id="KW-0472">Membrane</keyword>
<keyword evidence="1" id="KW-0812">Transmembrane</keyword>
<sequence>MSSQAEPFPVLHLRLFSALPLPLSLFLTIYFPLPLSLTFSFSISLFPSLSFSHALSNCSAPLQLCLPQPELRRSARALPTPDSHLARRDNLCVLRLPLSLSLSLSYVLSLGTRTTLFVGLFRFQPPWPLGPATGRDDASLQKASSNPNARQMFLRPLLTTPSVGLLISVDCPHLRLFCHRPCLSCSLSFLIRFHLLHLHLCLESHHKPFPTGHNCPPPRTDSYSLPFLA</sequence>
<reference evidence="2" key="1">
    <citation type="submission" date="2018-11" db="EMBL/GenBank/DDBJ databases">
        <authorList>
            <consortium name="Pathogen Informatics"/>
        </authorList>
    </citation>
    <scope>NUCLEOTIDE SEQUENCE</scope>
</reference>
<comment type="caution">
    <text evidence="2">The sequence shown here is derived from an EMBL/GenBank/DDBJ whole genome shotgun (WGS) entry which is preliminary data.</text>
</comment>
<keyword evidence="3" id="KW-1185">Reference proteome</keyword>
<evidence type="ECO:0000313" key="3">
    <source>
        <dbReference type="Proteomes" id="UP000784294"/>
    </source>
</evidence>
<protein>
    <submittedName>
        <fullName evidence="2">Uncharacterized protein</fullName>
    </submittedName>
</protein>
<accession>A0A3S5B8S3</accession>
<dbReference type="EMBL" id="CAAALY010262315">
    <property type="protein sequence ID" value="VEL39723.1"/>
    <property type="molecule type" value="Genomic_DNA"/>
</dbReference>
<dbReference type="Proteomes" id="UP000784294">
    <property type="component" value="Unassembled WGS sequence"/>
</dbReference>
<evidence type="ECO:0000313" key="2">
    <source>
        <dbReference type="EMBL" id="VEL39723.1"/>
    </source>
</evidence>